<gene>
    <name evidence="10" type="ORF">FF38_08274</name>
</gene>
<dbReference type="GO" id="GO:0042276">
    <property type="term" value="P:error-prone translesion synthesis"/>
    <property type="evidence" value="ECO:0007669"/>
    <property type="project" value="InterPro"/>
</dbReference>
<dbReference type="GO" id="GO:0005759">
    <property type="term" value="C:mitochondrial matrix"/>
    <property type="evidence" value="ECO:0007669"/>
    <property type="project" value="TreeGrafter"/>
</dbReference>
<dbReference type="GO" id="GO:0031297">
    <property type="term" value="P:replication fork processing"/>
    <property type="evidence" value="ECO:0007669"/>
    <property type="project" value="TreeGrafter"/>
</dbReference>
<dbReference type="EMBL" id="JRES01000382">
    <property type="protein sequence ID" value="KNC31772.1"/>
    <property type="molecule type" value="Genomic_DNA"/>
</dbReference>
<dbReference type="PANTHER" id="PTHR31399">
    <property type="entry name" value="DNA-DIRECTED PRIMASE / POLYMERASE PROTEIN"/>
    <property type="match status" value="1"/>
</dbReference>
<evidence type="ECO:0000313" key="11">
    <source>
        <dbReference type="Proteomes" id="UP000037069"/>
    </source>
</evidence>
<dbReference type="Gene3D" id="3.40.50.300">
    <property type="entry name" value="P-loop containing nucleotide triphosphate hydrolases"/>
    <property type="match status" value="1"/>
</dbReference>
<feature type="compositionally biased region" description="Polar residues" evidence="8">
    <location>
        <begin position="2114"/>
        <end position="2129"/>
    </location>
</feature>
<feature type="region of interest" description="Disordered" evidence="8">
    <location>
        <begin position="1944"/>
        <end position="2322"/>
    </location>
</feature>
<protein>
    <recommendedName>
        <fullName evidence="4">DNA-directed primase/polymerase protein</fullName>
        <ecNumber evidence="6">2.7.7.102</ecNumber>
        <ecNumber evidence="2">2.7.7.7</ecNumber>
    </recommendedName>
</protein>
<evidence type="ECO:0000256" key="3">
    <source>
        <dbReference type="ARBA" id="ARBA00022932"/>
    </source>
</evidence>
<comment type="similarity">
    <text evidence="1">Belongs to the eukaryotic-type primase small subunit family.</text>
</comment>
<evidence type="ECO:0000256" key="5">
    <source>
        <dbReference type="ARBA" id="ARBA00044677"/>
    </source>
</evidence>
<evidence type="ECO:0000259" key="9">
    <source>
        <dbReference type="Pfam" id="PF02399"/>
    </source>
</evidence>
<dbReference type="GO" id="GO:0003682">
    <property type="term" value="F:chromatin binding"/>
    <property type="evidence" value="ECO:0007669"/>
    <property type="project" value="TreeGrafter"/>
</dbReference>
<comment type="caution">
    <text evidence="10">The sequence shown here is derived from an EMBL/GenBank/DDBJ whole genome shotgun (WGS) entry which is preliminary data.</text>
</comment>
<sequence>DHQSSIVGTVPQDRHGHNVDTFSVDSQEHNEDVPRTDQHESNAEPPPDDGQVTNGMNSKWERTPRAEGFNYIAWTPTAKSIEYRLRWEFKKEAMIVAACRGLRFTGRDPQYQKDRGPNPDTCLTAHICQSTSGFDGERVNVEKEVPAETTVKYENEKMYLDTSLHQREIVLDGKRYNSPLTSLTAQLNLKTIQHQLIRIREGRDEPLHPHESTEKRVQKFISTVEKHLKEDLHWALEKIRLELNDNFLGYKRGDSDILGTDNHAPRGYRGIIPHRFPKCSPHSTDLDGDALVQIPTASTCYQTFIAPPTNPCNIVGEYLSCGPAEVWSRDLDGLDARIQWGPDFSREIHTKILPARPSLFIPVPDTEKLAMCKEMILNKQYDAIAEYCNLLERQPEQYKIDDGDETSNTTVRRINLVATSLGYPKLRGIRMPLYRTDPLLIRVVHDLTPTVWCTGIDNVLQHEYDMLTRASNTELGLDPFEGHKFLSTSFALNLIYLIAFQVENMKDVLVDKVVDGGSRVCHANLPEVRTNRDCIDTTSNVLVVGAAYDSEACQNADLADIEAHDLQVLVEGAASNGQGACYWPNQSNIRCPHNPNPRPLPKRKSRPLMVFSHARHDTNARYSHDFTKLVGALALQQQKGPGYAVVARDTNPNLATKRYVVASIQHIHTLSLSETLLPRCLYEMIDQNRPAKLYFDLEMKPTGSDTFDERTSSKFIEFIANTLMEFVYLAFNERHRPLVAHACTAKKFSCHVVFETLFFDCSTFSMRFFVACAKLYVANRFYTVEDDLLREMLDHALDVGLVDESVYKRHQLFRFVGHSKLGQNRPLVPFNPQTFQFNEPVEDKITPELFMRFMVSYCPTATYNPSICKVVGRPKWMKMTSNQMRLYLHYYEGTEPNAGILARAVNACTTLFEKYSPQDVSYNKRKMMMGVREQNHLATIPDHPSAVRGDPPRMWDGDRRIFDKHACFLMPNELKDEQVVYCPWCESVTVNKEPNGEWLLDECIGHPSARGHVFLRNNEPRMMIVCFSCRVQTVILPTADDDSAGWLDSERTLLDVDGYLTPELCGLYGRERLFFIDAPMGKGKTTMLGTYLHQRQTERVLIVTFRQALVKFIAEQMTALGLPAVSYLDDSFRWASFNFNRNQRNLFFVVCVDSLRRLPERDKLDSFQTVVIDECQFTLNQLTSDMRPVLDQLENIEALSLILRNAPRCIFMQYGISHACYQTLTDMATKEEGQTVTRKVIKVKGSLQNMLIPMRWMLGSGELASATHFMLNFFGTYGSSKPFMVFCNKKAYAVELACYLMLTAYRLFPDSGLAHRVLLITGDTVGSPDVQAFMANPVRYSNEYDVVVTTSVLQAGVSITSKYVTAFDFLFAGILTNRENIQLTTRLRAYGREDMEPFRYTWLGEGKPGKMNASRLEVEQKMMQDEGLGGREVVKGSGYEFMQYYVRIGAERRSEAADSINRSHFLYVREYRRANQENKRLHKHWAKHFAGFEHVGLSFAELQELPQQELKVTLDDIVSLQTQFDQCMTDGTLQQLCKYDATGPDTESENQVDPIEFTALMKTMYEKTGGNRVMRYIIEDLVEKDKPPQEKLEAVFVLKNLAIREWTVWGKKEHFDPSNLRNEFRKAFEIKNFLFSCNQVRIYSELFEEHLDNPEINNARAIRSVTENKKLTMLLWFLQKLGVIMLRKNRGLEIFPMLDQNQNLESQTLTFGWLTTQGLVDLSFFNMYAKLGRPRFRGANFNKLMEIERKLRNGYPLGRRTRASQSQNQEECQIPSNASLANQMMRDFGLPIVLRSRQKPELKVDKMVGALIGCTCREKPGYKDTMVELCGSLLPPIMKMALRKYRRYSLNIRKQGEEVSEITGLEMNFETRSNSTPLANPSVRKYVEQHSEDFAGVMFDEVLANVDRQQMARERQAEYAQRLTYRHEEQPRPEDLVQHLPEGFSLFPSGIQSTPASRGSNQVNEDSTQASQESNQANESSSPPSEVGDSTTLINPAKPTSHSSSESEDEFPIPSTNSIIADESSNQATQNSTIADESTVADESTIPDQNSTIADGSTIADQNSTIADQSTIPDQSNTPDQSTIADPSSNQGNENSNQASEHSSSESEDDFPIPNNTIADQVTNQASEHSTSESEDNFPIPSTVSTMASRSSNLVTQTSISSINTGDSTTLMNPPKHPSHGSSESDDDFPIPNNTIADQVTNQASEHSTSESEDNFPIPSTVSTMASRSSNLVTQTSISSINTGDSTTLMNPPKHPSHGSSESDDDFPIPNPSSRPAHQSSPQGATKRNPHHDSTTSYISPQRQNPTAHPRTKESSPTKRRA</sequence>
<proteinExistence type="inferred from homology"/>
<dbReference type="GO" id="GO:0009411">
    <property type="term" value="P:response to UV"/>
    <property type="evidence" value="ECO:0007669"/>
    <property type="project" value="TreeGrafter"/>
</dbReference>
<feature type="compositionally biased region" description="Low complexity" evidence="8">
    <location>
        <begin position="1969"/>
        <end position="1986"/>
    </location>
</feature>
<feature type="compositionally biased region" description="Basic and acidic residues" evidence="8">
    <location>
        <begin position="2311"/>
        <end position="2322"/>
    </location>
</feature>
<accession>A0A0L0CHT0</accession>
<keyword evidence="3" id="KW-0548">Nucleotidyltransferase</keyword>
<dbReference type="GO" id="GO:0003887">
    <property type="term" value="F:DNA-directed DNA polymerase activity"/>
    <property type="evidence" value="ECO:0007669"/>
    <property type="project" value="UniProtKB-KW"/>
</dbReference>
<dbReference type="EC" id="2.7.7.102" evidence="6"/>
<feature type="domain" description="Replication origin-binding protein" evidence="9">
    <location>
        <begin position="1075"/>
        <end position="1236"/>
    </location>
</feature>
<feature type="compositionally biased region" description="Polar residues" evidence="8">
    <location>
        <begin position="2272"/>
        <end position="2286"/>
    </location>
</feature>
<keyword evidence="11" id="KW-1185">Reference proteome</keyword>
<feature type="region of interest" description="Disordered" evidence="8">
    <location>
        <begin position="1"/>
        <end position="58"/>
    </location>
</feature>
<comment type="catalytic activity">
    <reaction evidence="5">
        <text>ssDNA + n NTP = ssDNA/pppN(pN)n-1 hybrid + (n-1) diphosphate.</text>
        <dbReference type="EC" id="2.7.7.102"/>
    </reaction>
</comment>
<dbReference type="InterPro" id="IPR044917">
    <property type="entry name" value="PRIMPOL"/>
</dbReference>
<feature type="compositionally biased region" description="Low complexity" evidence="8">
    <location>
        <begin position="2093"/>
        <end position="2102"/>
    </location>
</feature>
<dbReference type="GO" id="GO:0005524">
    <property type="term" value="F:ATP binding"/>
    <property type="evidence" value="ECO:0007669"/>
    <property type="project" value="InterPro"/>
</dbReference>
<feature type="compositionally biased region" description="Polar residues" evidence="8">
    <location>
        <begin position="2218"/>
        <end position="2250"/>
    </location>
</feature>
<feature type="compositionally biased region" description="Basic and acidic residues" evidence="8">
    <location>
        <begin position="26"/>
        <end position="42"/>
    </location>
</feature>
<keyword evidence="3" id="KW-0239">DNA-directed DNA polymerase</keyword>
<feature type="compositionally biased region" description="Polar residues" evidence="8">
    <location>
        <begin position="2295"/>
        <end position="2307"/>
    </location>
</feature>
<evidence type="ECO:0000256" key="1">
    <source>
        <dbReference type="ARBA" id="ARBA00009762"/>
    </source>
</evidence>
<feature type="non-terminal residue" evidence="10">
    <location>
        <position position="2322"/>
    </location>
</feature>
<dbReference type="Proteomes" id="UP000037069">
    <property type="component" value="Unassembled WGS sequence"/>
</dbReference>
<evidence type="ECO:0000256" key="8">
    <source>
        <dbReference type="SAM" id="MobiDB-lite"/>
    </source>
</evidence>
<dbReference type="GO" id="GO:0003688">
    <property type="term" value="F:DNA replication origin binding"/>
    <property type="evidence" value="ECO:0007669"/>
    <property type="project" value="InterPro"/>
</dbReference>
<dbReference type="PANTHER" id="PTHR31399:SF0">
    <property type="entry name" value="DNA-DIRECTED PRIMASE_POLYMERASE PROTEIN"/>
    <property type="match status" value="1"/>
</dbReference>
<organism evidence="10 11">
    <name type="scientific">Lucilia cuprina</name>
    <name type="common">Green bottle fly</name>
    <name type="synonym">Australian sheep blowfly</name>
    <dbReference type="NCBI Taxonomy" id="7375"/>
    <lineage>
        <taxon>Eukaryota</taxon>
        <taxon>Metazoa</taxon>
        <taxon>Ecdysozoa</taxon>
        <taxon>Arthropoda</taxon>
        <taxon>Hexapoda</taxon>
        <taxon>Insecta</taxon>
        <taxon>Pterygota</taxon>
        <taxon>Neoptera</taxon>
        <taxon>Endopterygota</taxon>
        <taxon>Diptera</taxon>
        <taxon>Brachycera</taxon>
        <taxon>Muscomorpha</taxon>
        <taxon>Oestroidea</taxon>
        <taxon>Calliphoridae</taxon>
        <taxon>Luciliinae</taxon>
        <taxon>Lucilia</taxon>
    </lineage>
</organism>
<evidence type="ECO:0000256" key="4">
    <source>
        <dbReference type="ARBA" id="ARBA00026139"/>
    </source>
</evidence>
<dbReference type="InterPro" id="IPR003450">
    <property type="entry name" value="Replication_origin-bd"/>
</dbReference>
<evidence type="ECO:0000256" key="2">
    <source>
        <dbReference type="ARBA" id="ARBA00012417"/>
    </source>
</evidence>
<feature type="compositionally biased region" description="Polar residues" evidence="8">
    <location>
        <begin position="2014"/>
        <end position="2036"/>
    </location>
</feature>
<feature type="compositionally biased region" description="Polar residues" evidence="8">
    <location>
        <begin position="2140"/>
        <end position="2172"/>
    </location>
</feature>
<evidence type="ECO:0000256" key="7">
    <source>
        <dbReference type="ARBA" id="ARBA00047303"/>
    </source>
</evidence>
<feature type="non-terminal residue" evidence="10">
    <location>
        <position position="1"/>
    </location>
</feature>
<dbReference type="InterPro" id="IPR027417">
    <property type="entry name" value="P-loop_NTPase"/>
</dbReference>
<reference evidence="10 11" key="1">
    <citation type="journal article" date="2015" name="Nat. Commun.">
        <title>Lucilia cuprina genome unlocks parasitic fly biology to underpin future interventions.</title>
        <authorList>
            <person name="Anstead C.A."/>
            <person name="Korhonen P.K."/>
            <person name="Young N.D."/>
            <person name="Hall R.S."/>
            <person name="Jex A.R."/>
            <person name="Murali S.C."/>
            <person name="Hughes D.S."/>
            <person name="Lee S.F."/>
            <person name="Perry T."/>
            <person name="Stroehlein A.J."/>
            <person name="Ansell B.R."/>
            <person name="Breugelmans B."/>
            <person name="Hofmann A."/>
            <person name="Qu J."/>
            <person name="Dugan S."/>
            <person name="Lee S.L."/>
            <person name="Chao H."/>
            <person name="Dinh H."/>
            <person name="Han Y."/>
            <person name="Doddapaneni H.V."/>
            <person name="Worley K.C."/>
            <person name="Muzny D.M."/>
            <person name="Ioannidis P."/>
            <person name="Waterhouse R.M."/>
            <person name="Zdobnov E.M."/>
            <person name="James P.J."/>
            <person name="Bagnall N.H."/>
            <person name="Kotze A.C."/>
            <person name="Gibbs R.A."/>
            <person name="Richards S."/>
            <person name="Batterham P."/>
            <person name="Gasser R.B."/>
        </authorList>
    </citation>
    <scope>NUCLEOTIDE SEQUENCE [LARGE SCALE GENOMIC DNA]</scope>
    <source>
        <strain evidence="10 11">LS</strain>
        <tissue evidence="10">Full body</tissue>
    </source>
</reference>
<dbReference type="EC" id="2.7.7.7" evidence="2"/>
<evidence type="ECO:0000313" key="10">
    <source>
        <dbReference type="EMBL" id="KNC31772.1"/>
    </source>
</evidence>
<dbReference type="GO" id="GO:0006264">
    <property type="term" value="P:mitochondrial DNA replication"/>
    <property type="evidence" value="ECO:0007669"/>
    <property type="project" value="TreeGrafter"/>
</dbReference>
<feature type="compositionally biased region" description="Polar residues" evidence="8">
    <location>
        <begin position="1988"/>
        <end position="2004"/>
    </location>
</feature>
<name>A0A0L0CHT0_LUCCU</name>
<dbReference type="Pfam" id="PF02399">
    <property type="entry name" value="Herpes_ori_bp"/>
    <property type="match status" value="1"/>
</dbReference>
<dbReference type="SUPFAM" id="SSF52540">
    <property type="entry name" value="P-loop containing nucleoside triphosphate hydrolases"/>
    <property type="match status" value="1"/>
</dbReference>
<feature type="compositionally biased region" description="Polar residues" evidence="8">
    <location>
        <begin position="2192"/>
        <end position="2207"/>
    </location>
</feature>
<evidence type="ECO:0000256" key="6">
    <source>
        <dbReference type="ARBA" id="ARBA00044768"/>
    </source>
</evidence>
<comment type="catalytic activity">
    <reaction evidence="7">
        <text>DNA(n) + a 2'-deoxyribonucleoside 5'-triphosphate = DNA(n+1) + diphosphate</text>
        <dbReference type="Rhea" id="RHEA:22508"/>
        <dbReference type="Rhea" id="RHEA-COMP:17339"/>
        <dbReference type="Rhea" id="RHEA-COMP:17340"/>
        <dbReference type="ChEBI" id="CHEBI:33019"/>
        <dbReference type="ChEBI" id="CHEBI:61560"/>
        <dbReference type="ChEBI" id="CHEBI:173112"/>
        <dbReference type="EC" id="2.7.7.7"/>
    </reaction>
    <physiologicalReaction direction="left-to-right" evidence="7">
        <dbReference type="Rhea" id="RHEA:22509"/>
    </physiologicalReaction>
</comment>
<feature type="compositionally biased region" description="Polar residues" evidence="8">
    <location>
        <begin position="2046"/>
        <end position="2092"/>
    </location>
</feature>
<feature type="compositionally biased region" description="Polar residues" evidence="8">
    <location>
        <begin position="1950"/>
        <end position="1968"/>
    </location>
</feature>
<dbReference type="GO" id="GO:0005634">
    <property type="term" value="C:nucleus"/>
    <property type="evidence" value="ECO:0007669"/>
    <property type="project" value="TreeGrafter"/>
</dbReference>
<keyword evidence="3" id="KW-0808">Transferase</keyword>